<evidence type="ECO:0000313" key="2">
    <source>
        <dbReference type="EMBL" id="CAK74532.1"/>
    </source>
</evidence>
<dbReference type="PANTHER" id="PTHR11472:SF63">
    <property type="entry name" value="CHROMOSOME UNDETERMINED SCAFFOLD_47, WHOLE GENOME SHOTGUN SEQUENCE"/>
    <property type="match status" value="1"/>
</dbReference>
<feature type="compositionally biased region" description="Basic and acidic residues" evidence="1">
    <location>
        <begin position="662"/>
        <end position="682"/>
    </location>
</feature>
<dbReference type="PANTHER" id="PTHR11472">
    <property type="entry name" value="DNA REPAIR DEAD HELICASE RAD3/XP-D SUBFAMILY MEMBER"/>
    <property type="match status" value="1"/>
</dbReference>
<dbReference type="GeneID" id="5027714"/>
<dbReference type="GO" id="GO:0070182">
    <property type="term" value="F:DNA polymerase binding"/>
    <property type="evidence" value="ECO:0000318"/>
    <property type="project" value="GO_Central"/>
</dbReference>
<dbReference type="Proteomes" id="UP000000600">
    <property type="component" value="Unassembled WGS sequence"/>
</dbReference>
<dbReference type="GO" id="GO:1904430">
    <property type="term" value="P:negative regulation of t-circle formation"/>
    <property type="evidence" value="ECO:0000318"/>
    <property type="project" value="GO_Central"/>
</dbReference>
<keyword evidence="3" id="KW-1185">Reference proteome</keyword>
<dbReference type="KEGG" id="ptm:GSPATT00010733001"/>
<feature type="region of interest" description="Disordered" evidence="1">
    <location>
        <begin position="605"/>
        <end position="731"/>
    </location>
</feature>
<dbReference type="OrthoDB" id="311271at2759"/>
<dbReference type="AlphaFoldDB" id="A0CUR5"/>
<dbReference type="OMA" id="CLEQQPN"/>
<feature type="compositionally biased region" description="Polar residues" evidence="1">
    <location>
        <begin position="698"/>
        <end position="717"/>
    </location>
</feature>
<dbReference type="Gene3D" id="3.40.50.300">
    <property type="entry name" value="P-loop containing nucleotide triphosphate hydrolases"/>
    <property type="match status" value="2"/>
</dbReference>
<dbReference type="EMBL" id="CT868185">
    <property type="protein sequence ID" value="CAK74532.1"/>
    <property type="molecule type" value="Genomic_DNA"/>
</dbReference>
<dbReference type="GO" id="GO:0090657">
    <property type="term" value="P:telomeric loop disassembly"/>
    <property type="evidence" value="ECO:0000318"/>
    <property type="project" value="GO_Central"/>
</dbReference>
<gene>
    <name evidence="2" type="ORF">GSPATT00010733001</name>
</gene>
<evidence type="ECO:0000256" key="1">
    <source>
        <dbReference type="SAM" id="MobiDB-lite"/>
    </source>
</evidence>
<sequence length="731" mass="87343">MINDQFESYSIDRIQVRTPKNIKVSREYMEKVIESLKQHQNAILEHVNGKGRLFSLLCPALAWLKHRKDNSTQQENLERIRIVYAYHSTFDKQYLEEQLKKIDYKPKISQIKQQDNIQINDEDDLILIDQQSLHNSDLTAFQNSILIIDDADQLQDIRCLGKIEKSTIYKAVDELKELINEVQKMNMQDQTKFYQEFEPHTIEIIKKKLLQLYEKFDECKNYFRLKGHPIIKFIQDFVSIYGNKNYVQYQINCVQKNYLTCSKLAKLSKLKAFADCFKFIQIAVICYEENYYEQPNYLFKAITDQINMQDNIVEIQVKQYLTHLEKRFEKLQFQSIILSSNCILPTYLPYFHINHTFDNREYIKTVLVEIQYQSHLFKNLFMKLEKFVKSIPNGILVIFSGFNQVEQFRQYCLEQQPNFFGVIEQYKKVFWGLDKKTNEIADYIKSSEKGAILFDSYEKIFNKNYHFPGHLCKGLIVAQWKTLSQKMPEFQLFNDDIQYYQNRYFDNILGRSLLYENDKGVLIIFCYQNQIKQLKWWIRNQSTLEYDEDQIAEWFKNGQNSQNDDTLIESYYPQREQTTTETNIQYQRRTKQQDLDKEDKIVQISEHSQKIKRTKDVNKNKKTQRQKQGYSIKKQSKAQIESNNQQKQQEIEVEQQENLIQWKKDETEEKQEISIDKEKSKNAQEPTAKKKKEAQPNFKYQATMDQFITKGRSAQKTTARDSSDNNNMGQI</sequence>
<accession>A0CUR5</accession>
<dbReference type="InterPro" id="IPR027417">
    <property type="entry name" value="P-loop_NTPase"/>
</dbReference>
<dbReference type="GO" id="GO:0005634">
    <property type="term" value="C:nucleus"/>
    <property type="evidence" value="ECO:0000318"/>
    <property type="project" value="GO_Central"/>
</dbReference>
<dbReference type="GO" id="GO:0003678">
    <property type="term" value="F:DNA helicase activity"/>
    <property type="evidence" value="ECO:0000318"/>
    <property type="project" value="GO_Central"/>
</dbReference>
<reference evidence="2 3" key="1">
    <citation type="journal article" date="2006" name="Nature">
        <title>Global trends of whole-genome duplications revealed by the ciliate Paramecium tetraurelia.</title>
        <authorList>
            <consortium name="Genoscope"/>
            <person name="Aury J.-M."/>
            <person name="Jaillon O."/>
            <person name="Duret L."/>
            <person name="Noel B."/>
            <person name="Jubin C."/>
            <person name="Porcel B.M."/>
            <person name="Segurens B."/>
            <person name="Daubin V."/>
            <person name="Anthouard V."/>
            <person name="Aiach N."/>
            <person name="Arnaiz O."/>
            <person name="Billaut A."/>
            <person name="Beisson J."/>
            <person name="Blanc I."/>
            <person name="Bouhouche K."/>
            <person name="Camara F."/>
            <person name="Duharcourt S."/>
            <person name="Guigo R."/>
            <person name="Gogendeau D."/>
            <person name="Katinka M."/>
            <person name="Keller A.-M."/>
            <person name="Kissmehl R."/>
            <person name="Klotz C."/>
            <person name="Koll F."/>
            <person name="Le Moue A."/>
            <person name="Lepere C."/>
            <person name="Malinsky S."/>
            <person name="Nowacki M."/>
            <person name="Nowak J.K."/>
            <person name="Plattner H."/>
            <person name="Poulain J."/>
            <person name="Ruiz F."/>
            <person name="Serrano V."/>
            <person name="Zagulski M."/>
            <person name="Dessen P."/>
            <person name="Betermier M."/>
            <person name="Weissenbach J."/>
            <person name="Scarpelli C."/>
            <person name="Schachter V."/>
            <person name="Sperling L."/>
            <person name="Meyer E."/>
            <person name="Cohen J."/>
            <person name="Wincker P."/>
        </authorList>
    </citation>
    <scope>NUCLEOTIDE SEQUENCE [LARGE SCALE GENOMIC DNA]</scope>
    <source>
        <strain evidence="2 3">Stock d4-2</strain>
    </source>
</reference>
<proteinExistence type="predicted"/>
<dbReference type="InterPro" id="IPR045028">
    <property type="entry name" value="DinG/Rad3-like"/>
</dbReference>
<evidence type="ECO:0000313" key="3">
    <source>
        <dbReference type="Proteomes" id="UP000000600"/>
    </source>
</evidence>
<dbReference type="InParanoid" id="A0CUR5"/>
<evidence type="ECO:0008006" key="4">
    <source>
        <dbReference type="Google" id="ProtNLM"/>
    </source>
</evidence>
<dbReference type="HOGENOM" id="CLU_379243_0_0_1"/>
<dbReference type="STRING" id="5888.A0CUR5"/>
<dbReference type="GO" id="GO:0010569">
    <property type="term" value="P:regulation of double-strand break repair via homologous recombination"/>
    <property type="evidence" value="ECO:0000318"/>
    <property type="project" value="GO_Central"/>
</dbReference>
<dbReference type="GO" id="GO:0005524">
    <property type="term" value="F:ATP binding"/>
    <property type="evidence" value="ECO:0000318"/>
    <property type="project" value="GO_Central"/>
</dbReference>
<organism evidence="2 3">
    <name type="scientific">Paramecium tetraurelia</name>
    <dbReference type="NCBI Taxonomy" id="5888"/>
    <lineage>
        <taxon>Eukaryota</taxon>
        <taxon>Sar</taxon>
        <taxon>Alveolata</taxon>
        <taxon>Ciliophora</taxon>
        <taxon>Intramacronucleata</taxon>
        <taxon>Oligohymenophorea</taxon>
        <taxon>Peniculida</taxon>
        <taxon>Parameciidae</taxon>
        <taxon>Paramecium</taxon>
    </lineage>
</organism>
<dbReference type="RefSeq" id="XP_001441929.1">
    <property type="nucleotide sequence ID" value="XM_001441892.1"/>
</dbReference>
<name>A0CUR5_PARTE</name>
<dbReference type="GO" id="GO:0045910">
    <property type="term" value="P:negative regulation of DNA recombination"/>
    <property type="evidence" value="ECO:0000318"/>
    <property type="project" value="GO_Central"/>
</dbReference>
<protein>
    <recommendedName>
        <fullName evidence="4">Helicase ATP-binding domain-containing protein</fullName>
    </recommendedName>
</protein>